<organism evidence="11 12">
    <name type="scientific">Lactarius akahatsu</name>
    <dbReference type="NCBI Taxonomy" id="416441"/>
    <lineage>
        <taxon>Eukaryota</taxon>
        <taxon>Fungi</taxon>
        <taxon>Dikarya</taxon>
        <taxon>Basidiomycota</taxon>
        <taxon>Agaricomycotina</taxon>
        <taxon>Agaricomycetes</taxon>
        <taxon>Russulales</taxon>
        <taxon>Russulaceae</taxon>
        <taxon>Lactarius</taxon>
    </lineage>
</organism>
<evidence type="ECO:0000256" key="3">
    <source>
        <dbReference type="ARBA" id="ARBA00022448"/>
    </source>
</evidence>
<evidence type="ECO:0000256" key="7">
    <source>
        <dbReference type="ARBA" id="ARBA00023136"/>
    </source>
</evidence>
<accession>A0AAD4LJL3</accession>
<dbReference type="GO" id="GO:0000329">
    <property type="term" value="C:fungal-type vacuole membrane"/>
    <property type="evidence" value="ECO:0007669"/>
    <property type="project" value="TreeGrafter"/>
</dbReference>
<keyword evidence="4 9" id="KW-0812">Transmembrane</keyword>
<dbReference type="AlphaFoldDB" id="A0AAD4LJL3"/>
<dbReference type="PANTHER" id="PTHR31503:SF20">
    <property type="entry name" value="CA(2+)_H(+) EXCHANGER, PUTATIVE (EUROFUNG)-RELATED"/>
    <property type="match status" value="1"/>
</dbReference>
<protein>
    <recommendedName>
        <fullName evidence="10">Sodium/calcium exchanger membrane region domain-containing protein</fullName>
    </recommendedName>
</protein>
<feature type="transmembrane region" description="Helical" evidence="9">
    <location>
        <begin position="233"/>
        <end position="259"/>
    </location>
</feature>
<dbReference type="GO" id="GO:0006874">
    <property type="term" value="P:intracellular calcium ion homeostasis"/>
    <property type="evidence" value="ECO:0007669"/>
    <property type="project" value="TreeGrafter"/>
</dbReference>
<dbReference type="Proteomes" id="UP001201163">
    <property type="component" value="Unassembled WGS sequence"/>
</dbReference>
<evidence type="ECO:0000313" key="12">
    <source>
        <dbReference type="Proteomes" id="UP001201163"/>
    </source>
</evidence>
<evidence type="ECO:0000256" key="1">
    <source>
        <dbReference type="ARBA" id="ARBA00004127"/>
    </source>
</evidence>
<dbReference type="EMBL" id="JAKELL010000015">
    <property type="protein sequence ID" value="KAH8994278.1"/>
    <property type="molecule type" value="Genomic_DNA"/>
</dbReference>
<feature type="domain" description="Sodium/calcium exchanger membrane region" evidence="10">
    <location>
        <begin position="169"/>
        <end position="306"/>
    </location>
</feature>
<evidence type="ECO:0000313" key="11">
    <source>
        <dbReference type="EMBL" id="KAH8994278.1"/>
    </source>
</evidence>
<dbReference type="GO" id="GO:0012505">
    <property type="term" value="C:endomembrane system"/>
    <property type="evidence" value="ECO:0007669"/>
    <property type="project" value="UniProtKB-SubCell"/>
</dbReference>
<feature type="transmembrane region" description="Helical" evidence="9">
    <location>
        <begin position="163"/>
        <end position="187"/>
    </location>
</feature>
<dbReference type="Gene3D" id="1.20.1420.30">
    <property type="entry name" value="NCX, central ion-binding region"/>
    <property type="match status" value="1"/>
</dbReference>
<keyword evidence="5 9" id="KW-1133">Transmembrane helix</keyword>
<evidence type="ECO:0000256" key="4">
    <source>
        <dbReference type="ARBA" id="ARBA00022692"/>
    </source>
</evidence>
<keyword evidence="7 9" id="KW-0472">Membrane</keyword>
<evidence type="ECO:0000256" key="8">
    <source>
        <dbReference type="SAM" id="MobiDB-lite"/>
    </source>
</evidence>
<dbReference type="PANTHER" id="PTHR31503">
    <property type="entry name" value="VACUOLAR CALCIUM ION TRANSPORTER"/>
    <property type="match status" value="1"/>
</dbReference>
<reference evidence="11" key="1">
    <citation type="submission" date="2022-01" db="EMBL/GenBank/DDBJ databases">
        <title>Comparative genomics reveals a dynamic genome evolution in the ectomycorrhizal milk-cap (Lactarius) mushrooms.</title>
        <authorList>
            <consortium name="DOE Joint Genome Institute"/>
            <person name="Lebreton A."/>
            <person name="Tang N."/>
            <person name="Kuo A."/>
            <person name="LaButti K."/>
            <person name="Drula E."/>
            <person name="Barry K."/>
            <person name="Clum A."/>
            <person name="Lipzen A."/>
            <person name="Mousain D."/>
            <person name="Ng V."/>
            <person name="Wang R."/>
            <person name="Wang X."/>
            <person name="Dai Y."/>
            <person name="Henrissat B."/>
            <person name="Grigoriev I.V."/>
            <person name="Guerin-Laguette A."/>
            <person name="Yu F."/>
            <person name="Martin F.M."/>
        </authorList>
    </citation>
    <scope>NUCLEOTIDE SEQUENCE</scope>
    <source>
        <strain evidence="11">QP</strain>
    </source>
</reference>
<evidence type="ECO:0000256" key="6">
    <source>
        <dbReference type="ARBA" id="ARBA00023065"/>
    </source>
</evidence>
<feature type="region of interest" description="Disordered" evidence="8">
    <location>
        <begin position="130"/>
        <end position="159"/>
    </location>
</feature>
<keyword evidence="12" id="KW-1185">Reference proteome</keyword>
<proteinExistence type="inferred from homology"/>
<keyword evidence="3" id="KW-0813">Transport</keyword>
<gene>
    <name evidence="11" type="ORF">EDB92DRAFT_1851365</name>
</gene>
<keyword evidence="6" id="KW-0406">Ion transport</keyword>
<dbReference type="Pfam" id="PF01699">
    <property type="entry name" value="Na_Ca_ex"/>
    <property type="match status" value="1"/>
</dbReference>
<sequence length="320" mass="35059">MSIFIGGVRFSEQTFGMNAAQIYTSLLMLGVTALLLPTLFYKAINATTPGGVNLSTDTKIGPHILAISHGVLYICFQFFQRFSHQNIWGDNDPSIQKSMEHTPQIRRMLRVMLRKRTVVATISNFTSNLRHPHISESENGRAPQRVLRSSASSEEEPDEGPQMCLSVAIAMFAPPIATIFFIGGALVTSIDDLASSINVSQEFASLIVLSLTGNVEEIKSAVKASFRDKPSEALAVTVGSSIETALLIFPFTATVAWIIHKPLPLLFDTFEAVVLFFSVLIVNYVIQDGKSNWLEGMILMFTFGFYPGSDPASEVVNCVV</sequence>
<feature type="transmembrane region" description="Helical" evidence="9">
    <location>
        <begin position="60"/>
        <end position="79"/>
    </location>
</feature>
<evidence type="ECO:0000256" key="2">
    <source>
        <dbReference type="ARBA" id="ARBA00008170"/>
    </source>
</evidence>
<feature type="transmembrane region" description="Helical" evidence="9">
    <location>
        <begin position="20"/>
        <end position="40"/>
    </location>
</feature>
<dbReference type="InterPro" id="IPR004713">
    <property type="entry name" value="CaH_exchang"/>
</dbReference>
<comment type="subcellular location">
    <subcellularLocation>
        <location evidence="1">Endomembrane system</location>
        <topology evidence="1">Multi-pass membrane protein</topology>
    </subcellularLocation>
</comment>
<comment type="caution">
    <text evidence="11">The sequence shown here is derived from an EMBL/GenBank/DDBJ whole genome shotgun (WGS) entry which is preliminary data.</text>
</comment>
<dbReference type="GO" id="GO:0015369">
    <property type="term" value="F:calcium:proton antiporter activity"/>
    <property type="evidence" value="ECO:0007669"/>
    <property type="project" value="TreeGrafter"/>
</dbReference>
<evidence type="ECO:0000256" key="9">
    <source>
        <dbReference type="SAM" id="Phobius"/>
    </source>
</evidence>
<evidence type="ECO:0000256" key="5">
    <source>
        <dbReference type="ARBA" id="ARBA00022989"/>
    </source>
</evidence>
<name>A0AAD4LJL3_9AGAM</name>
<dbReference type="InterPro" id="IPR044880">
    <property type="entry name" value="NCX_ion-bd_dom_sf"/>
</dbReference>
<evidence type="ECO:0000259" key="10">
    <source>
        <dbReference type="Pfam" id="PF01699"/>
    </source>
</evidence>
<dbReference type="InterPro" id="IPR004837">
    <property type="entry name" value="NaCa_Exmemb"/>
</dbReference>
<feature type="transmembrane region" description="Helical" evidence="9">
    <location>
        <begin position="265"/>
        <end position="286"/>
    </location>
</feature>
<comment type="similarity">
    <text evidence="2">Belongs to the Ca(2+):cation antiporter (CaCA) (TC 2.A.19) family.</text>
</comment>